<evidence type="ECO:0000313" key="2">
    <source>
        <dbReference type="Proteomes" id="UP000024635"/>
    </source>
</evidence>
<evidence type="ECO:0000313" key="1">
    <source>
        <dbReference type="EMBL" id="EYB93484.1"/>
    </source>
</evidence>
<protein>
    <submittedName>
        <fullName evidence="1">Uncharacterized protein</fullName>
    </submittedName>
</protein>
<dbReference type="EMBL" id="JARK01001517">
    <property type="protein sequence ID" value="EYB93484.1"/>
    <property type="molecule type" value="Genomic_DNA"/>
</dbReference>
<dbReference type="Proteomes" id="UP000024635">
    <property type="component" value="Unassembled WGS sequence"/>
</dbReference>
<accession>A0A016ST29</accession>
<gene>
    <name evidence="1" type="primary">Acey_s0181.g838</name>
    <name evidence="1" type="ORF">Y032_0181g838</name>
</gene>
<reference evidence="2" key="1">
    <citation type="journal article" date="2015" name="Nat. Genet.">
        <title>The genome and transcriptome of the zoonotic hookworm Ancylostoma ceylanicum identify infection-specific gene families.</title>
        <authorList>
            <person name="Schwarz E.M."/>
            <person name="Hu Y."/>
            <person name="Antoshechkin I."/>
            <person name="Miller M.M."/>
            <person name="Sternberg P.W."/>
            <person name="Aroian R.V."/>
        </authorList>
    </citation>
    <scope>NUCLEOTIDE SEQUENCE</scope>
    <source>
        <strain evidence="2">HY135</strain>
    </source>
</reference>
<organism evidence="1 2">
    <name type="scientific">Ancylostoma ceylanicum</name>
    <dbReference type="NCBI Taxonomy" id="53326"/>
    <lineage>
        <taxon>Eukaryota</taxon>
        <taxon>Metazoa</taxon>
        <taxon>Ecdysozoa</taxon>
        <taxon>Nematoda</taxon>
        <taxon>Chromadorea</taxon>
        <taxon>Rhabditida</taxon>
        <taxon>Rhabditina</taxon>
        <taxon>Rhabditomorpha</taxon>
        <taxon>Strongyloidea</taxon>
        <taxon>Ancylostomatidae</taxon>
        <taxon>Ancylostomatinae</taxon>
        <taxon>Ancylostoma</taxon>
    </lineage>
</organism>
<dbReference type="AlphaFoldDB" id="A0A016ST29"/>
<sequence length="77" mass="8592">MVWGRISGLGKTTLVFVQQGIEIDAELHLKQILKDALIPCAESNARDIEWACYREWAPAHGAKKALKCCGTNLLFCF</sequence>
<comment type="caution">
    <text evidence="1">The sequence shown here is derived from an EMBL/GenBank/DDBJ whole genome shotgun (WGS) entry which is preliminary data.</text>
</comment>
<proteinExistence type="predicted"/>
<name>A0A016ST29_9BILA</name>
<keyword evidence="2" id="KW-1185">Reference proteome</keyword>
<dbReference type="OrthoDB" id="7951431at2759"/>